<dbReference type="PANTHER" id="PTHR43386:SF5">
    <property type="entry name" value="PUTRESCINE EXPORT SYSTEM PERMEASE PROTEIN SAPC"/>
    <property type="match status" value="1"/>
</dbReference>
<dbReference type="GO" id="GO:0005886">
    <property type="term" value="C:plasma membrane"/>
    <property type="evidence" value="ECO:0007669"/>
    <property type="project" value="UniProtKB-SubCell"/>
</dbReference>
<evidence type="ECO:0000256" key="3">
    <source>
        <dbReference type="ARBA" id="ARBA00022475"/>
    </source>
</evidence>
<dbReference type="RefSeq" id="WP_136854475.1">
    <property type="nucleotide sequence ID" value="NZ_SWCI01000017.1"/>
</dbReference>
<feature type="domain" description="ABC transmembrane type-1" evidence="10">
    <location>
        <begin position="95"/>
        <end position="284"/>
    </location>
</feature>
<dbReference type="EMBL" id="SWCI01000017">
    <property type="protein sequence ID" value="TKB46856.1"/>
    <property type="molecule type" value="Genomic_DNA"/>
</dbReference>
<dbReference type="InterPro" id="IPR000515">
    <property type="entry name" value="MetI-like"/>
</dbReference>
<accession>A0A4U1B951</accession>
<dbReference type="CDD" id="cd06261">
    <property type="entry name" value="TM_PBP2"/>
    <property type="match status" value="1"/>
</dbReference>
<evidence type="ECO:0000313" key="12">
    <source>
        <dbReference type="Proteomes" id="UP000305674"/>
    </source>
</evidence>
<comment type="subcellular location">
    <subcellularLocation>
        <location evidence="1">Cell inner membrane</location>
        <topology evidence="1">Multi-pass membrane protein</topology>
    </subcellularLocation>
    <subcellularLocation>
        <location evidence="9">Cell membrane</location>
        <topology evidence="9">Multi-pass membrane protein</topology>
    </subcellularLocation>
</comment>
<feature type="transmembrane region" description="Helical" evidence="9">
    <location>
        <begin position="261"/>
        <end position="283"/>
    </location>
</feature>
<organism evidence="11 12">
    <name type="scientific">Ferrimonas sediminicola</name>
    <dbReference type="NCBI Taxonomy" id="2569538"/>
    <lineage>
        <taxon>Bacteria</taxon>
        <taxon>Pseudomonadati</taxon>
        <taxon>Pseudomonadota</taxon>
        <taxon>Gammaproteobacteria</taxon>
        <taxon>Alteromonadales</taxon>
        <taxon>Ferrimonadaceae</taxon>
        <taxon>Ferrimonas</taxon>
    </lineage>
</organism>
<gene>
    <name evidence="11" type="ORF">FCL40_16905</name>
</gene>
<dbReference type="InterPro" id="IPR035906">
    <property type="entry name" value="MetI-like_sf"/>
</dbReference>
<evidence type="ECO:0000256" key="1">
    <source>
        <dbReference type="ARBA" id="ARBA00004429"/>
    </source>
</evidence>
<dbReference type="SUPFAM" id="SSF161098">
    <property type="entry name" value="MetI-like"/>
    <property type="match status" value="1"/>
</dbReference>
<feature type="transmembrane region" description="Helical" evidence="9">
    <location>
        <begin position="28"/>
        <end position="50"/>
    </location>
</feature>
<keyword evidence="6 9" id="KW-1133">Transmembrane helix</keyword>
<evidence type="ECO:0000256" key="4">
    <source>
        <dbReference type="ARBA" id="ARBA00022519"/>
    </source>
</evidence>
<dbReference type="PROSITE" id="PS50928">
    <property type="entry name" value="ABC_TM1"/>
    <property type="match status" value="1"/>
</dbReference>
<evidence type="ECO:0000256" key="7">
    <source>
        <dbReference type="ARBA" id="ARBA00023136"/>
    </source>
</evidence>
<feature type="transmembrane region" description="Helical" evidence="9">
    <location>
        <begin position="222"/>
        <end position="241"/>
    </location>
</feature>
<evidence type="ECO:0000256" key="9">
    <source>
        <dbReference type="RuleBase" id="RU363032"/>
    </source>
</evidence>
<evidence type="ECO:0000256" key="2">
    <source>
        <dbReference type="ARBA" id="ARBA00022448"/>
    </source>
</evidence>
<comment type="caution">
    <text evidence="11">The sequence shown here is derived from an EMBL/GenBank/DDBJ whole genome shotgun (WGS) entry which is preliminary data.</text>
</comment>
<evidence type="ECO:0000259" key="10">
    <source>
        <dbReference type="PROSITE" id="PS50928"/>
    </source>
</evidence>
<evidence type="ECO:0000256" key="5">
    <source>
        <dbReference type="ARBA" id="ARBA00022692"/>
    </source>
</evidence>
<keyword evidence="4" id="KW-0997">Cell inner membrane</keyword>
<reference evidence="11 12" key="1">
    <citation type="submission" date="2019-04" db="EMBL/GenBank/DDBJ databases">
        <authorList>
            <person name="Hwang J.C."/>
        </authorList>
    </citation>
    <scope>NUCLEOTIDE SEQUENCE [LARGE SCALE GENOMIC DNA]</scope>
    <source>
        <strain evidence="11 12">IMCC35001</strain>
    </source>
</reference>
<dbReference type="InterPro" id="IPR050366">
    <property type="entry name" value="BP-dependent_transpt_permease"/>
</dbReference>
<dbReference type="AlphaFoldDB" id="A0A4U1B951"/>
<comment type="similarity">
    <text evidence="8">Belongs to the binding-protein-dependent transport system permease family. OppBC subfamily.</text>
</comment>
<keyword evidence="5 9" id="KW-0812">Transmembrane</keyword>
<keyword evidence="12" id="KW-1185">Reference proteome</keyword>
<keyword evidence="7 9" id="KW-0472">Membrane</keyword>
<evidence type="ECO:0000313" key="11">
    <source>
        <dbReference type="EMBL" id="TKB46856.1"/>
    </source>
</evidence>
<dbReference type="InterPro" id="IPR025966">
    <property type="entry name" value="OppC_N"/>
</dbReference>
<sequence length="296" mass="31840">MGNVNIYYEEKIPSLWQTIWESFTRNPLSLIGLWVLMLILSMSLLGPLVAPYPASYQDPAALLLPPSWADVGTVEHFLGTDDLGRDLFSRILQGAHLTFGYALVIVLLSLACGFIIGSLSGMTKGLKASVLSHLLDTLLSMPSLVLAILFAAVLGPGLENVIWAVGLSLVPRFVRTVHNAVHEEMQKEYVVAARLDGAGSWQVFYDSILPNVWNAVIVQTTLAFSVAILDIAALGFIGLGAQSPSPEWGAMVEQGLDNLLTAPWTVTMPGMAILFSVLATNVVGEGLRQALLEGRG</sequence>
<dbReference type="GO" id="GO:0055085">
    <property type="term" value="P:transmembrane transport"/>
    <property type="evidence" value="ECO:0007669"/>
    <property type="project" value="InterPro"/>
</dbReference>
<dbReference type="OrthoDB" id="9805884at2"/>
<feature type="transmembrane region" description="Helical" evidence="9">
    <location>
        <begin position="99"/>
        <end position="122"/>
    </location>
</feature>
<protein>
    <submittedName>
        <fullName evidence="11">ABC transporter permease subunit</fullName>
    </submittedName>
</protein>
<evidence type="ECO:0000256" key="8">
    <source>
        <dbReference type="ARBA" id="ARBA00024202"/>
    </source>
</evidence>
<dbReference type="Gene3D" id="1.10.3720.10">
    <property type="entry name" value="MetI-like"/>
    <property type="match status" value="1"/>
</dbReference>
<dbReference type="PANTHER" id="PTHR43386">
    <property type="entry name" value="OLIGOPEPTIDE TRANSPORT SYSTEM PERMEASE PROTEIN APPC"/>
    <property type="match status" value="1"/>
</dbReference>
<dbReference type="Proteomes" id="UP000305674">
    <property type="component" value="Unassembled WGS sequence"/>
</dbReference>
<keyword evidence="3" id="KW-1003">Cell membrane</keyword>
<evidence type="ECO:0000256" key="6">
    <source>
        <dbReference type="ARBA" id="ARBA00022989"/>
    </source>
</evidence>
<proteinExistence type="inferred from homology"/>
<dbReference type="Pfam" id="PF12911">
    <property type="entry name" value="OppC_N"/>
    <property type="match status" value="1"/>
</dbReference>
<keyword evidence="2 9" id="KW-0813">Transport</keyword>
<name>A0A4U1B951_9GAMM</name>
<dbReference type="Pfam" id="PF00528">
    <property type="entry name" value="BPD_transp_1"/>
    <property type="match status" value="1"/>
</dbReference>